<sequence>MYPRQDPALETIKCTWQPNTTQKSPHSQEIYCPMPKKIMESVLDAIGNTPMVKLSNLQKAENLKCEILAKCDFFNSGGSLKDRIGRRMLLDAEKQGRIKPGDTLIEATSGNTGIGLALAAAIRGYKMIICLPEKMSTEKTDVLMALGAKIVRTPTEVEFDDPESHISMAIKLQKEIPNSHILDQYINPGNPLAHYDGTAEEILYQCDNKIDYLFVGVGTGGTITGIARKMKEKLSTCKIVGVDPYGSILAQPQTLNSRMESYQIEGVGYDFVPRVLDRQSVDIWVKATDVPSFKMARRLIREEGLFCGGSSGQVVNAAIEFAKEHNLGENVRIVCVLADHLRNYITKFVSKEWMVGKQFYDYEELEDEDYQQSPLKGISLDKIQLKICKMYNENITVGEALKEFENGVPALPLIVNKSIYSTVYPEKLMKAIQTKKLGHNDLAKKAWSKEQVVVQYDNLDAGKLSKFLERNKVVFLVKNNQEGHVQQIFYAVPQDLLKLL</sequence>
<dbReference type="FunFam" id="3.40.50.1100:FF:000118">
    <property type="entry name" value="Related to CYS4-cystathionine beta-synthase"/>
    <property type="match status" value="1"/>
</dbReference>
<dbReference type="InterPro" id="IPR036052">
    <property type="entry name" value="TrpB-like_PALP_sf"/>
</dbReference>
<dbReference type="OMA" id="KFADDEW"/>
<dbReference type="FunFam" id="3.40.50.1100:FF:000003">
    <property type="entry name" value="Cystathionine beta-synthase"/>
    <property type="match status" value="1"/>
</dbReference>
<accession>G0R2X6</accession>
<dbReference type="InterPro" id="IPR001926">
    <property type="entry name" value="TrpB-like_PALP"/>
</dbReference>
<keyword evidence="6" id="KW-0456">Lyase</keyword>
<dbReference type="eggNOG" id="KOG1252">
    <property type="taxonomic scope" value="Eukaryota"/>
</dbReference>
<protein>
    <recommendedName>
        <fullName evidence="4">cystathionine beta-synthase</fullName>
        <ecNumber evidence="4">4.2.1.22</ecNumber>
    </recommendedName>
</protein>
<dbReference type="Gene3D" id="3.40.50.1100">
    <property type="match status" value="2"/>
</dbReference>
<dbReference type="EC" id="4.2.1.22" evidence="4"/>
<dbReference type="EMBL" id="GL984282">
    <property type="protein sequence ID" value="EGR28187.1"/>
    <property type="molecule type" value="Genomic_DNA"/>
</dbReference>
<dbReference type="GO" id="GO:0019343">
    <property type="term" value="P:cysteine biosynthetic process via cystathionine"/>
    <property type="evidence" value="ECO:0007669"/>
    <property type="project" value="InterPro"/>
</dbReference>
<dbReference type="GO" id="GO:0004122">
    <property type="term" value="F:cystathionine beta-synthase activity"/>
    <property type="evidence" value="ECO:0007669"/>
    <property type="project" value="UniProtKB-EC"/>
</dbReference>
<dbReference type="CDD" id="cd01561">
    <property type="entry name" value="CBS_like"/>
    <property type="match status" value="1"/>
</dbReference>
<dbReference type="Pfam" id="PF00291">
    <property type="entry name" value="PALP"/>
    <property type="match status" value="1"/>
</dbReference>
<dbReference type="RefSeq" id="XP_004027532.1">
    <property type="nucleotide sequence ID" value="XM_004027483.1"/>
</dbReference>
<dbReference type="NCBIfam" id="TIGR01137">
    <property type="entry name" value="cysta_beta"/>
    <property type="match status" value="1"/>
</dbReference>
<gene>
    <name evidence="9" type="ORF">IMG5_181160</name>
</gene>
<evidence type="ECO:0000313" key="10">
    <source>
        <dbReference type="Proteomes" id="UP000008983"/>
    </source>
</evidence>
<comment type="cofactor">
    <cofactor evidence="1">
        <name>pyridoxal 5'-phosphate</name>
        <dbReference type="ChEBI" id="CHEBI:597326"/>
    </cofactor>
</comment>
<evidence type="ECO:0000256" key="2">
    <source>
        <dbReference type="ARBA" id="ARBA00005003"/>
    </source>
</evidence>
<dbReference type="InParanoid" id="G0R2X6"/>
<keyword evidence="10" id="KW-1185">Reference proteome</keyword>
<reference evidence="9 10" key="1">
    <citation type="submission" date="2011-07" db="EMBL/GenBank/DDBJ databases">
        <authorList>
            <person name="Coyne R."/>
            <person name="Brami D."/>
            <person name="Johnson J."/>
            <person name="Hostetler J."/>
            <person name="Hannick L."/>
            <person name="Clark T."/>
            <person name="Cassidy-Hanley D."/>
            <person name="Inman J."/>
        </authorList>
    </citation>
    <scope>NUCLEOTIDE SEQUENCE [LARGE SCALE GENOMIC DNA]</scope>
    <source>
        <strain evidence="9 10">G5</strain>
    </source>
</reference>
<dbReference type="AlphaFoldDB" id="G0R2X6"/>
<dbReference type="InterPro" id="IPR005857">
    <property type="entry name" value="Cysta_beta_synth"/>
</dbReference>
<feature type="domain" description="Tryptophan synthase beta chain-like PALP" evidence="8">
    <location>
        <begin position="43"/>
        <end position="339"/>
    </location>
</feature>
<dbReference type="SUPFAM" id="SSF53686">
    <property type="entry name" value="Tryptophan synthase beta subunit-like PLP-dependent enzymes"/>
    <property type="match status" value="1"/>
</dbReference>
<evidence type="ECO:0000256" key="3">
    <source>
        <dbReference type="ARBA" id="ARBA00007103"/>
    </source>
</evidence>
<dbReference type="PANTHER" id="PTHR10314">
    <property type="entry name" value="CYSTATHIONINE BETA-SYNTHASE"/>
    <property type="match status" value="1"/>
</dbReference>
<dbReference type="GO" id="GO:0005737">
    <property type="term" value="C:cytoplasm"/>
    <property type="evidence" value="ECO:0007669"/>
    <property type="project" value="InterPro"/>
</dbReference>
<proteinExistence type="inferred from homology"/>
<comment type="pathway">
    <text evidence="2">Amino-acid biosynthesis; L-cysteine biosynthesis; L-cysteine from L-homocysteine and L-serine: step 1/2.</text>
</comment>
<evidence type="ECO:0000313" key="9">
    <source>
        <dbReference type="EMBL" id="EGR28187.1"/>
    </source>
</evidence>
<evidence type="ECO:0000259" key="8">
    <source>
        <dbReference type="Pfam" id="PF00291"/>
    </source>
</evidence>
<dbReference type="Gene3D" id="3.10.580.10">
    <property type="entry name" value="CBS-domain"/>
    <property type="match status" value="1"/>
</dbReference>
<evidence type="ECO:0000256" key="5">
    <source>
        <dbReference type="ARBA" id="ARBA00022898"/>
    </source>
</evidence>
<dbReference type="InterPro" id="IPR050214">
    <property type="entry name" value="Cys_Synth/Cystath_Beta-Synth"/>
</dbReference>
<organism evidence="9 10">
    <name type="scientific">Ichthyophthirius multifiliis</name>
    <name type="common">White spot disease agent</name>
    <name type="synonym">Ich</name>
    <dbReference type="NCBI Taxonomy" id="5932"/>
    <lineage>
        <taxon>Eukaryota</taxon>
        <taxon>Sar</taxon>
        <taxon>Alveolata</taxon>
        <taxon>Ciliophora</taxon>
        <taxon>Intramacronucleata</taxon>
        <taxon>Oligohymenophorea</taxon>
        <taxon>Hymenostomatida</taxon>
        <taxon>Ophryoglenina</taxon>
        <taxon>Ichthyophthirius</taxon>
    </lineage>
</organism>
<dbReference type="OrthoDB" id="10259545at2759"/>
<dbReference type="Proteomes" id="UP000008983">
    <property type="component" value="Unassembled WGS sequence"/>
</dbReference>
<dbReference type="InterPro" id="IPR046342">
    <property type="entry name" value="CBS_dom_sf"/>
</dbReference>
<evidence type="ECO:0000256" key="7">
    <source>
        <dbReference type="ARBA" id="ARBA00047490"/>
    </source>
</evidence>
<name>G0R2X6_ICHMU</name>
<evidence type="ECO:0000256" key="4">
    <source>
        <dbReference type="ARBA" id="ARBA00012041"/>
    </source>
</evidence>
<dbReference type="UniPathway" id="UPA00136"/>
<dbReference type="GeneID" id="14904309"/>
<evidence type="ECO:0000256" key="1">
    <source>
        <dbReference type="ARBA" id="ARBA00001933"/>
    </source>
</evidence>
<keyword evidence="5" id="KW-0663">Pyridoxal phosphate</keyword>
<comment type="similarity">
    <text evidence="3">Belongs to the cysteine synthase/cystathionine beta-synthase family.</text>
</comment>
<dbReference type="STRING" id="857967.G0R2X6"/>
<comment type="catalytic activity">
    <reaction evidence="7">
        <text>L-homocysteine + L-serine = L,L-cystathionine + H2O</text>
        <dbReference type="Rhea" id="RHEA:10112"/>
        <dbReference type="ChEBI" id="CHEBI:15377"/>
        <dbReference type="ChEBI" id="CHEBI:33384"/>
        <dbReference type="ChEBI" id="CHEBI:58161"/>
        <dbReference type="ChEBI" id="CHEBI:58199"/>
        <dbReference type="EC" id="4.2.1.22"/>
    </reaction>
</comment>
<evidence type="ECO:0000256" key="6">
    <source>
        <dbReference type="ARBA" id="ARBA00023239"/>
    </source>
</evidence>